<dbReference type="Proteomes" id="UP000887574">
    <property type="component" value="Unplaced"/>
</dbReference>
<feature type="transmembrane region" description="Helical" evidence="6">
    <location>
        <begin position="253"/>
        <end position="274"/>
    </location>
</feature>
<dbReference type="WBParaSite" id="jg24786">
    <property type="protein sequence ID" value="jg24786"/>
    <property type="gene ID" value="jg24786"/>
</dbReference>
<dbReference type="Pfam" id="PF07690">
    <property type="entry name" value="MFS_1"/>
    <property type="match status" value="1"/>
</dbReference>
<dbReference type="PRINTS" id="PR01035">
    <property type="entry name" value="TCRTETA"/>
</dbReference>
<evidence type="ECO:0000313" key="9">
    <source>
        <dbReference type="WBParaSite" id="jg24786"/>
    </source>
</evidence>
<evidence type="ECO:0000256" key="5">
    <source>
        <dbReference type="ARBA" id="ARBA00023136"/>
    </source>
</evidence>
<evidence type="ECO:0000256" key="1">
    <source>
        <dbReference type="ARBA" id="ARBA00004141"/>
    </source>
</evidence>
<feature type="transmembrane region" description="Helical" evidence="6">
    <location>
        <begin position="210"/>
        <end position="232"/>
    </location>
</feature>
<reference evidence="9" key="1">
    <citation type="submission" date="2022-11" db="UniProtKB">
        <authorList>
            <consortium name="WormBaseParasite"/>
        </authorList>
    </citation>
    <scope>IDENTIFICATION</scope>
</reference>
<keyword evidence="5 6" id="KW-0472">Membrane</keyword>
<dbReference type="InterPro" id="IPR036259">
    <property type="entry name" value="MFS_trans_sf"/>
</dbReference>
<dbReference type="InterPro" id="IPR001958">
    <property type="entry name" value="Tet-R_TetA/multi-R_MdtG-like"/>
</dbReference>
<sequence>MNGLILGLKGILSFLSSPLIGALSDVCGRKKFLLLTVFCTCMPIPCLKISPWWYFTLFTLSGFFSVTFTVILAYVADITDKHDRTTACGLVSATFAASLVTSPALGAYISRIYSDDTVVMLATVIWILDLLFIVFLVPESLRNKNGGNVSLEQMSWQNADPCLILRFMSEDRTVFRLAAIVFLSYLPEAGQFSCFFVYLKLVVGFTPEAVAAFIGFVGILSVIAQTGILLLVTQNFGPKHAISIGLMFQFVQLVWYGLGTQNWMMWAAGFLAALSQMSYPSFCAFVSLQTDRELQGTVQGILSGIRGLCQGNCAKYLINCYELSLFRHWTSHFGFFFYEFGMDLTLDGENTGHIGVGPQFPVPNIRMQPFENKVITPNRNVTSHEKITFIDMGIIPGPPFLFGAVLVLIALLLNMSLPANKKIFRRHGYSTSSSKHLDTAMLIDEKD</sequence>
<dbReference type="PROSITE" id="PS50850">
    <property type="entry name" value="MFS"/>
    <property type="match status" value="1"/>
</dbReference>
<evidence type="ECO:0000256" key="3">
    <source>
        <dbReference type="ARBA" id="ARBA00022692"/>
    </source>
</evidence>
<evidence type="ECO:0000313" key="8">
    <source>
        <dbReference type="Proteomes" id="UP000887574"/>
    </source>
</evidence>
<accession>A0A915DZB7</accession>
<protein>
    <submittedName>
        <fullName evidence="9">Major facilitator superfamily (MFS) profile domain-containing protein</fullName>
    </submittedName>
</protein>
<keyword evidence="3 6" id="KW-0812">Transmembrane</keyword>
<dbReference type="GO" id="GO:0022857">
    <property type="term" value="F:transmembrane transporter activity"/>
    <property type="evidence" value="ECO:0007669"/>
    <property type="project" value="InterPro"/>
</dbReference>
<comment type="subcellular location">
    <subcellularLocation>
        <location evidence="1">Membrane</location>
        <topology evidence="1">Multi-pass membrane protein</topology>
    </subcellularLocation>
</comment>
<feature type="transmembrane region" description="Helical" evidence="6">
    <location>
        <begin position="118"/>
        <end position="137"/>
    </location>
</feature>
<dbReference type="InterPro" id="IPR020846">
    <property type="entry name" value="MFS_dom"/>
</dbReference>
<feature type="transmembrane region" description="Helical" evidence="6">
    <location>
        <begin position="52"/>
        <end position="75"/>
    </location>
</feature>
<keyword evidence="8" id="KW-1185">Reference proteome</keyword>
<feature type="transmembrane region" description="Helical" evidence="6">
    <location>
        <begin position="174"/>
        <end position="198"/>
    </location>
</feature>
<dbReference type="PANTHER" id="PTHR23504">
    <property type="entry name" value="MAJOR FACILITATOR SUPERFAMILY DOMAIN-CONTAINING PROTEIN 10"/>
    <property type="match status" value="1"/>
</dbReference>
<evidence type="ECO:0000256" key="6">
    <source>
        <dbReference type="SAM" id="Phobius"/>
    </source>
</evidence>
<dbReference type="AlphaFoldDB" id="A0A915DZB7"/>
<feature type="transmembrane region" description="Helical" evidence="6">
    <location>
        <begin position="400"/>
        <end position="417"/>
    </location>
</feature>
<dbReference type="SUPFAM" id="SSF103473">
    <property type="entry name" value="MFS general substrate transporter"/>
    <property type="match status" value="1"/>
</dbReference>
<dbReference type="Gene3D" id="1.20.1250.20">
    <property type="entry name" value="MFS general substrate transporter like domains"/>
    <property type="match status" value="1"/>
</dbReference>
<dbReference type="PANTHER" id="PTHR23504:SF1">
    <property type="entry name" value="GH21943P-RELATED"/>
    <property type="match status" value="1"/>
</dbReference>
<organism evidence="8 9">
    <name type="scientific">Ditylenchus dipsaci</name>
    <dbReference type="NCBI Taxonomy" id="166011"/>
    <lineage>
        <taxon>Eukaryota</taxon>
        <taxon>Metazoa</taxon>
        <taxon>Ecdysozoa</taxon>
        <taxon>Nematoda</taxon>
        <taxon>Chromadorea</taxon>
        <taxon>Rhabditida</taxon>
        <taxon>Tylenchina</taxon>
        <taxon>Tylenchomorpha</taxon>
        <taxon>Sphaerularioidea</taxon>
        <taxon>Anguinidae</taxon>
        <taxon>Anguininae</taxon>
        <taxon>Ditylenchus</taxon>
    </lineage>
</organism>
<keyword evidence="2" id="KW-0813">Transport</keyword>
<evidence type="ECO:0000256" key="4">
    <source>
        <dbReference type="ARBA" id="ARBA00022989"/>
    </source>
</evidence>
<name>A0A915DZB7_9BILA</name>
<dbReference type="GO" id="GO:0016020">
    <property type="term" value="C:membrane"/>
    <property type="evidence" value="ECO:0007669"/>
    <property type="project" value="UniProtKB-SubCell"/>
</dbReference>
<keyword evidence="4 6" id="KW-1133">Transmembrane helix</keyword>
<dbReference type="InterPro" id="IPR011701">
    <property type="entry name" value="MFS"/>
</dbReference>
<evidence type="ECO:0000256" key="2">
    <source>
        <dbReference type="ARBA" id="ARBA00022448"/>
    </source>
</evidence>
<feature type="domain" description="Major facilitator superfamily (MFS) profile" evidence="7">
    <location>
        <begin position="1"/>
        <end position="141"/>
    </location>
</feature>
<feature type="transmembrane region" description="Helical" evidence="6">
    <location>
        <begin position="87"/>
        <end position="106"/>
    </location>
</feature>
<proteinExistence type="predicted"/>
<evidence type="ECO:0000259" key="7">
    <source>
        <dbReference type="PROSITE" id="PS50850"/>
    </source>
</evidence>